<reference evidence="2 3" key="1">
    <citation type="submission" date="2018-09" db="EMBL/GenBank/DDBJ databases">
        <title>Paenibacillus aracenensis nov. sp. isolated from a cave in southern Spain.</title>
        <authorList>
            <person name="Jurado V."/>
            <person name="Gutierrez-Patricio S."/>
            <person name="Gonzalez-Pimentel J.L."/>
            <person name="Miller A.Z."/>
            <person name="Laiz L."/>
            <person name="Saiz-Jimenez C."/>
        </authorList>
    </citation>
    <scope>NUCLEOTIDE SEQUENCE [LARGE SCALE GENOMIC DNA]</scope>
    <source>
        <strain evidence="2 3">JCM 19203</strain>
    </source>
</reference>
<gene>
    <name evidence="2" type="ORF">D3P09_14230</name>
</gene>
<protein>
    <submittedName>
        <fullName evidence="2">Uncharacterized protein</fullName>
    </submittedName>
</protein>
<keyword evidence="1" id="KW-1133">Transmembrane helix</keyword>
<keyword evidence="3" id="KW-1185">Reference proteome</keyword>
<evidence type="ECO:0000256" key="1">
    <source>
        <dbReference type="SAM" id="Phobius"/>
    </source>
</evidence>
<evidence type="ECO:0000313" key="2">
    <source>
        <dbReference type="EMBL" id="RJX38699.1"/>
    </source>
</evidence>
<name>A0A3A6PK54_9BACL</name>
<evidence type="ECO:0000313" key="3">
    <source>
        <dbReference type="Proteomes" id="UP000267798"/>
    </source>
</evidence>
<accession>A0A3A6PK54</accession>
<dbReference type="OrthoDB" id="2647198at2"/>
<proteinExistence type="predicted"/>
<feature type="transmembrane region" description="Helical" evidence="1">
    <location>
        <begin position="82"/>
        <end position="104"/>
    </location>
</feature>
<organism evidence="2 3">
    <name type="scientific">Paenibacillus pinisoli</name>
    <dbReference type="NCBI Taxonomy" id="1276110"/>
    <lineage>
        <taxon>Bacteria</taxon>
        <taxon>Bacillati</taxon>
        <taxon>Bacillota</taxon>
        <taxon>Bacilli</taxon>
        <taxon>Bacillales</taxon>
        <taxon>Paenibacillaceae</taxon>
        <taxon>Paenibacillus</taxon>
    </lineage>
</organism>
<keyword evidence="1" id="KW-0812">Transmembrane</keyword>
<comment type="caution">
    <text evidence="2">The sequence shown here is derived from an EMBL/GenBank/DDBJ whole genome shotgun (WGS) entry which is preliminary data.</text>
</comment>
<dbReference type="RefSeq" id="WP_120111199.1">
    <property type="nucleotide sequence ID" value="NZ_QXQB01000003.1"/>
</dbReference>
<feature type="transmembrane region" description="Helical" evidence="1">
    <location>
        <begin position="42"/>
        <end position="61"/>
    </location>
</feature>
<sequence>MRDLKYVLSIAMTILGAVYILFSIGFTFIIFLQIAGDDASPWMILFILLINTPPVLLLYYGQRIRKKVHQNEVIPMSRYGKAYLYIGIGVLLSALSITVTFIVGKDLFDFILLFLILYLPSYQFLMRGYRMRKNLKLEELALSQPVPQCYPVHNYPPFQQQTEPKTIIKVVKVKPDPVPKKAVPVECKGCGARKAVIRDELSFCDYCGSPLTSGA</sequence>
<feature type="transmembrane region" description="Helical" evidence="1">
    <location>
        <begin position="7"/>
        <end position="36"/>
    </location>
</feature>
<dbReference type="AlphaFoldDB" id="A0A3A6PK54"/>
<dbReference type="EMBL" id="QXQB01000003">
    <property type="protein sequence ID" value="RJX38699.1"/>
    <property type="molecule type" value="Genomic_DNA"/>
</dbReference>
<keyword evidence="1" id="KW-0472">Membrane</keyword>
<dbReference type="Proteomes" id="UP000267798">
    <property type="component" value="Unassembled WGS sequence"/>
</dbReference>
<feature type="transmembrane region" description="Helical" evidence="1">
    <location>
        <begin position="110"/>
        <end position="126"/>
    </location>
</feature>